<comment type="caution">
    <text evidence="3">The sequence shown here is derived from an EMBL/GenBank/DDBJ whole genome shotgun (WGS) entry which is preliminary data.</text>
</comment>
<reference evidence="3" key="1">
    <citation type="submission" date="2022-08" db="EMBL/GenBank/DDBJ databases">
        <authorList>
            <person name="Gutierrez-Valencia J."/>
        </authorList>
    </citation>
    <scope>NUCLEOTIDE SEQUENCE</scope>
</reference>
<dbReference type="GO" id="GO:0017177">
    <property type="term" value="C:glucosidase II complex"/>
    <property type="evidence" value="ECO:0007669"/>
    <property type="project" value="TreeGrafter"/>
</dbReference>
<accession>A0AAV0NRV1</accession>
<dbReference type="PANTHER" id="PTHR12630">
    <property type="entry name" value="N-LINKED OLIGOSACCHARIDE PROCESSING"/>
    <property type="match status" value="1"/>
</dbReference>
<evidence type="ECO:0000313" key="3">
    <source>
        <dbReference type="EMBL" id="CAI0461082.1"/>
    </source>
</evidence>
<dbReference type="EMBL" id="CAMGYJ010000008">
    <property type="protein sequence ID" value="CAI0461082.1"/>
    <property type="molecule type" value="Genomic_DNA"/>
</dbReference>
<name>A0AAV0NRV1_9ROSI</name>
<feature type="transmembrane region" description="Helical" evidence="1">
    <location>
        <begin position="188"/>
        <end position="206"/>
    </location>
</feature>
<sequence>MESGRYYLRGPFIASFLCYFHFLAPSSAVRSLPTLLGVHPLDERYFALAVIKCKDGSDSFSRDRLNDDFCDCVDGTDEPGTSACPRGKFYCRNVGSTPMFIFSSRVNDQVCVSSIWILFADCCDGSDEYGSGVNCPNTCIMGGGSLDYKAGNYLSYLDAKRAKDAKGKEWKHQAGLEELLLKVTGLKMVLLLQGFLVASVVIFNLLKRRFKAKRRRHHHQ</sequence>
<evidence type="ECO:0000256" key="1">
    <source>
        <dbReference type="SAM" id="Phobius"/>
    </source>
</evidence>
<gene>
    <name evidence="3" type="ORF">LITE_LOCUS34775</name>
</gene>
<dbReference type="Proteomes" id="UP001154282">
    <property type="component" value="Unassembled WGS sequence"/>
</dbReference>
<dbReference type="InterPro" id="IPR039794">
    <property type="entry name" value="Gtb1-like"/>
</dbReference>
<proteinExistence type="predicted"/>
<keyword evidence="1" id="KW-0472">Membrane</keyword>
<dbReference type="PANTHER" id="PTHR12630:SF17">
    <property type="entry name" value="EXPRESSED PROTEIN"/>
    <property type="match status" value="1"/>
</dbReference>
<keyword evidence="1" id="KW-1133">Transmembrane helix</keyword>
<protein>
    <recommendedName>
        <fullName evidence="2">Glucosidase II beta subunit N-terminal domain-containing protein</fullName>
    </recommendedName>
</protein>
<dbReference type="InterPro" id="IPR028146">
    <property type="entry name" value="PRKCSH_N"/>
</dbReference>
<dbReference type="GO" id="GO:0006491">
    <property type="term" value="P:N-glycan processing"/>
    <property type="evidence" value="ECO:0007669"/>
    <property type="project" value="TreeGrafter"/>
</dbReference>
<dbReference type="Pfam" id="PF12999">
    <property type="entry name" value="PRKCSH-like"/>
    <property type="match status" value="1"/>
</dbReference>
<dbReference type="AlphaFoldDB" id="A0AAV0NRV1"/>
<keyword evidence="4" id="KW-1185">Reference proteome</keyword>
<evidence type="ECO:0000313" key="4">
    <source>
        <dbReference type="Proteomes" id="UP001154282"/>
    </source>
</evidence>
<organism evidence="3 4">
    <name type="scientific">Linum tenue</name>
    <dbReference type="NCBI Taxonomy" id="586396"/>
    <lineage>
        <taxon>Eukaryota</taxon>
        <taxon>Viridiplantae</taxon>
        <taxon>Streptophyta</taxon>
        <taxon>Embryophyta</taxon>
        <taxon>Tracheophyta</taxon>
        <taxon>Spermatophyta</taxon>
        <taxon>Magnoliopsida</taxon>
        <taxon>eudicotyledons</taxon>
        <taxon>Gunneridae</taxon>
        <taxon>Pentapetalae</taxon>
        <taxon>rosids</taxon>
        <taxon>fabids</taxon>
        <taxon>Malpighiales</taxon>
        <taxon>Linaceae</taxon>
        <taxon>Linum</taxon>
    </lineage>
</organism>
<evidence type="ECO:0000259" key="2">
    <source>
        <dbReference type="Pfam" id="PF12999"/>
    </source>
</evidence>
<keyword evidence="1" id="KW-0812">Transmembrane</keyword>
<feature type="domain" description="Glucosidase II beta subunit N-terminal" evidence="2">
    <location>
        <begin position="51"/>
        <end position="140"/>
    </location>
</feature>